<dbReference type="GO" id="GO:0006950">
    <property type="term" value="P:response to stress"/>
    <property type="evidence" value="ECO:0007669"/>
    <property type="project" value="TreeGrafter"/>
</dbReference>
<dbReference type="SMART" id="SM00380">
    <property type="entry name" value="AP2"/>
    <property type="match status" value="1"/>
</dbReference>
<dbReference type="GO" id="GO:0045893">
    <property type="term" value="P:positive regulation of DNA-templated transcription"/>
    <property type="evidence" value="ECO:0007669"/>
    <property type="project" value="TreeGrafter"/>
</dbReference>
<accession>A0AAD7PLJ6</accession>
<dbReference type="PANTHER" id="PTHR31241">
    <property type="entry name" value="DEHYDRATION-RESPONSIVE ELEMENT-BINDING PROTEIN 2C"/>
    <property type="match status" value="1"/>
</dbReference>
<feature type="compositionally biased region" description="Basic residues" evidence="9">
    <location>
        <begin position="57"/>
        <end position="70"/>
    </location>
</feature>
<feature type="compositionally biased region" description="Polar residues" evidence="9">
    <location>
        <begin position="170"/>
        <end position="179"/>
    </location>
</feature>
<evidence type="ECO:0000313" key="11">
    <source>
        <dbReference type="EMBL" id="KAJ7959592.1"/>
    </source>
</evidence>
<dbReference type="SUPFAM" id="SSF54171">
    <property type="entry name" value="DNA-binding domain"/>
    <property type="match status" value="1"/>
</dbReference>
<keyword evidence="5" id="KW-0010">Activator</keyword>
<dbReference type="Gene3D" id="3.30.730.10">
    <property type="entry name" value="AP2/ERF domain"/>
    <property type="match status" value="1"/>
</dbReference>
<evidence type="ECO:0000256" key="7">
    <source>
        <dbReference type="ARBA" id="ARBA00023242"/>
    </source>
</evidence>
<dbReference type="InterPro" id="IPR001471">
    <property type="entry name" value="AP2/ERF_dom"/>
</dbReference>
<proteinExistence type="inferred from homology"/>
<evidence type="ECO:0000256" key="1">
    <source>
        <dbReference type="ARBA" id="ARBA00004123"/>
    </source>
</evidence>
<keyword evidence="2" id="KW-0805">Transcription regulation</keyword>
<sequence length="396" mass="44211">MGAYDQSSDITSLELDSSRKSKTRSRRNGSKSVAETLAKWREYNDQLDSCNGESKPTRKVPAKGSKKGCMKGKGGPENSRCNFRGVRQRTWGKWVAEIREPNRGSRLWLGTFPNATDAALAYDEAARAMFGPRARLNFPNISHDTSTREWTRDTSSAVTLSSSSLGTPAVSESSTSNHSEVCEEVKVKAHPANVPDGDRESESRINTGPQVAEAATPISTGKTELINEGANTLQHDWKDEICLKPEFGQMVKQIKNDPKNELFDVMDFDWVDAQGIGEDSWPKYSMDEMFDVDELLGDINSNPLGEDEPMEYLRFGQLGLSQGEHLQSDKPSRFPYLLQNPDANLLGSLEYMEHTPSGVDYCFDFLKSEEPHDNNASGEEQQYLNFGPSDLEFLQR</sequence>
<evidence type="ECO:0000256" key="6">
    <source>
        <dbReference type="ARBA" id="ARBA00023163"/>
    </source>
</evidence>
<dbReference type="AlphaFoldDB" id="A0AAD7PLJ6"/>
<gene>
    <name evidence="11" type="ORF">O6P43_020149</name>
</gene>
<evidence type="ECO:0000256" key="3">
    <source>
        <dbReference type="ARBA" id="ARBA00023016"/>
    </source>
</evidence>
<dbReference type="Proteomes" id="UP001163823">
    <property type="component" value="Chromosome 8"/>
</dbReference>
<reference evidence="11" key="1">
    <citation type="journal article" date="2023" name="Science">
        <title>Elucidation of the pathway for biosynthesis of saponin adjuvants from the soapbark tree.</title>
        <authorList>
            <person name="Reed J."/>
            <person name="Orme A."/>
            <person name="El-Demerdash A."/>
            <person name="Owen C."/>
            <person name="Martin L.B.B."/>
            <person name="Misra R.C."/>
            <person name="Kikuchi S."/>
            <person name="Rejzek M."/>
            <person name="Martin A.C."/>
            <person name="Harkess A."/>
            <person name="Leebens-Mack J."/>
            <person name="Louveau T."/>
            <person name="Stephenson M.J."/>
            <person name="Osbourn A."/>
        </authorList>
    </citation>
    <scope>NUCLEOTIDE SEQUENCE</scope>
    <source>
        <strain evidence="11">S10</strain>
    </source>
</reference>
<keyword evidence="4" id="KW-0238">DNA-binding</keyword>
<evidence type="ECO:0000256" key="8">
    <source>
        <dbReference type="ARBA" id="ARBA00024343"/>
    </source>
</evidence>
<feature type="compositionally biased region" description="Basic residues" evidence="9">
    <location>
        <begin position="20"/>
        <end position="29"/>
    </location>
</feature>
<dbReference type="InterPro" id="IPR016177">
    <property type="entry name" value="DNA-bd_dom_sf"/>
</dbReference>
<feature type="compositionally biased region" description="Polar residues" evidence="9">
    <location>
        <begin position="1"/>
        <end position="15"/>
    </location>
</feature>
<keyword evidence="6" id="KW-0804">Transcription</keyword>
<evidence type="ECO:0000256" key="5">
    <source>
        <dbReference type="ARBA" id="ARBA00023159"/>
    </source>
</evidence>
<keyword evidence="7" id="KW-0539">Nucleus</keyword>
<name>A0AAD7PLJ6_QUISA</name>
<keyword evidence="3" id="KW-0346">Stress response</keyword>
<dbReference type="GO" id="GO:0000976">
    <property type="term" value="F:transcription cis-regulatory region binding"/>
    <property type="evidence" value="ECO:0007669"/>
    <property type="project" value="TreeGrafter"/>
</dbReference>
<evidence type="ECO:0000256" key="9">
    <source>
        <dbReference type="SAM" id="MobiDB-lite"/>
    </source>
</evidence>
<dbReference type="GO" id="GO:0003700">
    <property type="term" value="F:DNA-binding transcription factor activity"/>
    <property type="evidence" value="ECO:0007669"/>
    <property type="project" value="InterPro"/>
</dbReference>
<dbReference type="CDD" id="cd00018">
    <property type="entry name" value="AP2"/>
    <property type="match status" value="1"/>
</dbReference>
<dbReference type="PRINTS" id="PR00367">
    <property type="entry name" value="ETHRSPELEMNT"/>
</dbReference>
<feature type="domain" description="AP2/ERF" evidence="10">
    <location>
        <begin position="82"/>
        <end position="139"/>
    </location>
</feature>
<dbReference type="Pfam" id="PF00847">
    <property type="entry name" value="AP2"/>
    <property type="match status" value="1"/>
</dbReference>
<organism evidence="11 12">
    <name type="scientific">Quillaja saponaria</name>
    <name type="common">Soap bark tree</name>
    <dbReference type="NCBI Taxonomy" id="32244"/>
    <lineage>
        <taxon>Eukaryota</taxon>
        <taxon>Viridiplantae</taxon>
        <taxon>Streptophyta</taxon>
        <taxon>Embryophyta</taxon>
        <taxon>Tracheophyta</taxon>
        <taxon>Spermatophyta</taxon>
        <taxon>Magnoliopsida</taxon>
        <taxon>eudicotyledons</taxon>
        <taxon>Gunneridae</taxon>
        <taxon>Pentapetalae</taxon>
        <taxon>rosids</taxon>
        <taxon>fabids</taxon>
        <taxon>Fabales</taxon>
        <taxon>Quillajaceae</taxon>
        <taxon>Quillaja</taxon>
    </lineage>
</organism>
<evidence type="ECO:0000313" key="12">
    <source>
        <dbReference type="Proteomes" id="UP001163823"/>
    </source>
</evidence>
<feature type="compositionally biased region" description="Polar residues" evidence="9">
    <location>
        <begin position="374"/>
        <end position="384"/>
    </location>
</feature>
<protein>
    <submittedName>
        <fullName evidence="11">Dehydration responsive element binding transcription factor</fullName>
    </submittedName>
</protein>
<keyword evidence="12" id="KW-1185">Reference proteome</keyword>
<evidence type="ECO:0000256" key="2">
    <source>
        <dbReference type="ARBA" id="ARBA00023015"/>
    </source>
</evidence>
<feature type="region of interest" description="Disordered" evidence="9">
    <location>
        <begin position="1"/>
        <end position="34"/>
    </location>
</feature>
<dbReference type="PROSITE" id="PS51032">
    <property type="entry name" value="AP2_ERF"/>
    <property type="match status" value="1"/>
</dbReference>
<comment type="similarity">
    <text evidence="8">Belongs to the AP2/ERF transcription factor family. ERF subfamily.</text>
</comment>
<comment type="caution">
    <text evidence="11">The sequence shown here is derived from an EMBL/GenBank/DDBJ whole genome shotgun (WGS) entry which is preliminary data.</text>
</comment>
<feature type="region of interest" description="Disordered" evidence="9">
    <location>
        <begin position="370"/>
        <end position="389"/>
    </location>
</feature>
<dbReference type="EMBL" id="JARAOO010000008">
    <property type="protein sequence ID" value="KAJ7959592.1"/>
    <property type="molecule type" value="Genomic_DNA"/>
</dbReference>
<dbReference type="GO" id="GO:0005634">
    <property type="term" value="C:nucleus"/>
    <property type="evidence" value="ECO:0007669"/>
    <property type="project" value="UniProtKB-SubCell"/>
</dbReference>
<dbReference type="InterPro" id="IPR036955">
    <property type="entry name" value="AP2/ERF_dom_sf"/>
</dbReference>
<comment type="subcellular location">
    <subcellularLocation>
        <location evidence="1">Nucleus</location>
    </subcellularLocation>
</comment>
<feature type="region of interest" description="Disordered" evidence="9">
    <location>
        <begin position="47"/>
        <end position="77"/>
    </location>
</feature>
<evidence type="ECO:0000259" key="10">
    <source>
        <dbReference type="PROSITE" id="PS51032"/>
    </source>
</evidence>
<dbReference type="PANTHER" id="PTHR31241:SF62">
    <property type="entry name" value="DEHYDRATION-RESPONSIVE ELEMENT-BINDING PROTEIN 2D"/>
    <property type="match status" value="1"/>
</dbReference>
<dbReference type="FunFam" id="3.30.730.10:FF:000001">
    <property type="entry name" value="Ethylene-responsive transcription factor 2"/>
    <property type="match status" value="1"/>
</dbReference>
<evidence type="ECO:0000256" key="4">
    <source>
        <dbReference type="ARBA" id="ARBA00023125"/>
    </source>
</evidence>
<feature type="region of interest" description="Disordered" evidence="9">
    <location>
        <begin position="159"/>
        <end position="211"/>
    </location>
</feature>